<evidence type="ECO:0000313" key="1">
    <source>
        <dbReference type="EMBL" id="TCN70220.1"/>
    </source>
</evidence>
<dbReference type="EMBL" id="SLWB01000004">
    <property type="protein sequence ID" value="TCN70220.1"/>
    <property type="molecule type" value="Genomic_DNA"/>
</dbReference>
<name>A0A4V2RQ51_9BACT</name>
<proteinExistence type="predicted"/>
<reference evidence="1 2" key="1">
    <citation type="submission" date="2019-03" db="EMBL/GenBank/DDBJ databases">
        <title>Genomic Encyclopedia of Archaeal and Bacterial Type Strains, Phase II (KMG-II): from individual species to whole genera.</title>
        <authorList>
            <person name="Goeker M."/>
        </authorList>
    </citation>
    <scope>NUCLEOTIDE SEQUENCE [LARGE SCALE GENOMIC DNA]</scope>
    <source>
        <strain evidence="1 2">RL-C</strain>
    </source>
</reference>
<comment type="caution">
    <text evidence="1">The sequence shown here is derived from an EMBL/GenBank/DDBJ whole genome shotgun (WGS) entry which is preliminary data.</text>
</comment>
<dbReference type="Proteomes" id="UP000294830">
    <property type="component" value="Unassembled WGS sequence"/>
</dbReference>
<dbReference type="AlphaFoldDB" id="A0A4V2RQ51"/>
<sequence>MPVLLVLLLCTAYAQTNQPLHERWNSYKKCETVEEAKLFIDKRNFSSIYSFVQPESELISKFEPIKEDTFGNSGRLFLKIYEFQTWIAFKKIDGRWVMTMDENELLEHLTASWIKTEIGGVIYVSSAPLSPEALKEAETFVRKNDELQKLFAINLPDFHYYYAKVGEEASNIVGEMNKGAGKARYRAIKSVECADHVHELVHIYAFEFGNGNPFVDEGVATTFGNSDMSQSPQKAAEVLALLNEGGYQKYLDGATFSRANLERKSVYALAQLTMTYWYKKFGMEKVKRLLQAECDATLDIKKYIEDNFEKADETNSNLAQFLRAKL</sequence>
<gene>
    <name evidence="1" type="ORF">CLV25_104175</name>
</gene>
<accession>A0A4V2RQ51</accession>
<organism evidence="1 2">
    <name type="scientific">Acetobacteroides hydrogenigenes</name>
    <dbReference type="NCBI Taxonomy" id="979970"/>
    <lineage>
        <taxon>Bacteria</taxon>
        <taxon>Pseudomonadati</taxon>
        <taxon>Bacteroidota</taxon>
        <taxon>Bacteroidia</taxon>
        <taxon>Bacteroidales</taxon>
        <taxon>Rikenellaceae</taxon>
        <taxon>Acetobacteroides</taxon>
    </lineage>
</organism>
<protein>
    <submittedName>
        <fullName evidence="1">Uncharacterized protein</fullName>
    </submittedName>
</protein>
<keyword evidence="2" id="KW-1185">Reference proteome</keyword>
<evidence type="ECO:0000313" key="2">
    <source>
        <dbReference type="Proteomes" id="UP000294830"/>
    </source>
</evidence>